<organism evidence="3 4">
    <name type="scientific">Sphaerosporella brunnea</name>
    <dbReference type="NCBI Taxonomy" id="1250544"/>
    <lineage>
        <taxon>Eukaryota</taxon>
        <taxon>Fungi</taxon>
        <taxon>Dikarya</taxon>
        <taxon>Ascomycota</taxon>
        <taxon>Pezizomycotina</taxon>
        <taxon>Pezizomycetes</taxon>
        <taxon>Pezizales</taxon>
        <taxon>Pyronemataceae</taxon>
        <taxon>Sphaerosporella</taxon>
    </lineage>
</organism>
<dbReference type="EMBL" id="VXIS01000171">
    <property type="protein sequence ID" value="KAA8899174.1"/>
    <property type="molecule type" value="Genomic_DNA"/>
</dbReference>
<name>A0A5J5EQ71_9PEZI</name>
<dbReference type="InParanoid" id="A0A5J5EQ71"/>
<feature type="transmembrane region" description="Helical" evidence="1">
    <location>
        <begin position="12"/>
        <end position="34"/>
    </location>
</feature>
<dbReference type="SUPFAM" id="SSF53474">
    <property type="entry name" value="alpha/beta-Hydrolases"/>
    <property type="match status" value="1"/>
</dbReference>
<dbReference type="PANTHER" id="PTHR37471:SF1">
    <property type="entry name" value="AB HYDROLASE-1 DOMAIN-CONTAINING PROTEIN"/>
    <property type="match status" value="1"/>
</dbReference>
<evidence type="ECO:0000256" key="1">
    <source>
        <dbReference type="SAM" id="Phobius"/>
    </source>
</evidence>
<sequence length="491" mass="55942">MLGTSFAELVLVRVGTIALSAITPACALCAILSFAGFVNFPLLLTTYFWAETLFYVCWYLPWKRRLEKPAIHPPQRPHNERQALVNQCLSTITAPEQYLSGWFHGATVSSIHRENLAEFLSWAFLDLDQVPPRGSEEAAEVDAYVRQFEEMLGTTLRSGYNPLVKSLRLTLDPVKMMHRSLVLYGVVGLVDFFTTMRLRMGGLILFPTKSWRASFPIRLHAVLASDWGKRSPSKDFSYWYRPHTAKDKVPIVFLHGLGIGLHPYVGFLHELAKEAGEGVGIVAVEIMALSMRICRDPMRASEFSSQMLQILNHHNITKFVLAGHSYGTVISTHLLHCPIIGPRIDSLVLIDPITFLLHLPNVAYNFTCRVPRSANQVQLDYFAAKDPAISHTICRHFFWRENILWKEELRGRKCAVVLSGRDLLVDSESVWEYLTEGQAQEMDVFSREDAAKREELTVLWYGDLDHAQVFERRKRRERLVVTVARFAKAQV</sequence>
<evidence type="ECO:0000259" key="2">
    <source>
        <dbReference type="Pfam" id="PF00561"/>
    </source>
</evidence>
<proteinExistence type="predicted"/>
<dbReference type="PANTHER" id="PTHR37471">
    <property type="entry name" value="UNNAMED PRODUCT"/>
    <property type="match status" value="1"/>
</dbReference>
<dbReference type="InterPro" id="IPR029058">
    <property type="entry name" value="AB_hydrolase_fold"/>
</dbReference>
<evidence type="ECO:0000313" key="3">
    <source>
        <dbReference type="EMBL" id="KAA8899174.1"/>
    </source>
</evidence>
<dbReference type="AlphaFoldDB" id="A0A5J5EQ71"/>
<dbReference type="Pfam" id="PF00561">
    <property type="entry name" value="Abhydrolase_1"/>
    <property type="match status" value="1"/>
</dbReference>
<dbReference type="Gene3D" id="3.40.50.1820">
    <property type="entry name" value="alpha/beta hydrolase"/>
    <property type="match status" value="1"/>
</dbReference>
<dbReference type="InterPro" id="IPR000073">
    <property type="entry name" value="AB_hydrolase_1"/>
</dbReference>
<feature type="transmembrane region" description="Helical" evidence="1">
    <location>
        <begin position="40"/>
        <end position="60"/>
    </location>
</feature>
<keyword evidence="1" id="KW-1133">Transmembrane helix</keyword>
<comment type="caution">
    <text evidence="3">The sequence shown here is derived from an EMBL/GenBank/DDBJ whole genome shotgun (WGS) entry which is preliminary data.</text>
</comment>
<dbReference type="Proteomes" id="UP000326924">
    <property type="component" value="Unassembled WGS sequence"/>
</dbReference>
<keyword evidence="1" id="KW-0812">Transmembrane</keyword>
<accession>A0A5J5EQ71</accession>
<dbReference type="OrthoDB" id="6431331at2759"/>
<keyword evidence="1" id="KW-0472">Membrane</keyword>
<keyword evidence="4" id="KW-1185">Reference proteome</keyword>
<evidence type="ECO:0000313" key="4">
    <source>
        <dbReference type="Proteomes" id="UP000326924"/>
    </source>
</evidence>
<feature type="domain" description="AB hydrolase-1" evidence="2">
    <location>
        <begin position="250"/>
        <end position="384"/>
    </location>
</feature>
<gene>
    <name evidence="3" type="ORF">FN846DRAFT_782440</name>
</gene>
<reference evidence="3 4" key="1">
    <citation type="submission" date="2019-09" db="EMBL/GenBank/DDBJ databases">
        <title>Draft genome of the ectomycorrhizal ascomycete Sphaerosporella brunnea.</title>
        <authorList>
            <consortium name="DOE Joint Genome Institute"/>
            <person name="Benucci G.M."/>
            <person name="Marozzi G."/>
            <person name="Antonielli L."/>
            <person name="Sanchez S."/>
            <person name="Marco P."/>
            <person name="Wang X."/>
            <person name="Falini L.B."/>
            <person name="Barry K."/>
            <person name="Haridas S."/>
            <person name="Lipzen A."/>
            <person name="Labutti K."/>
            <person name="Grigoriev I.V."/>
            <person name="Murat C."/>
            <person name="Martin F."/>
            <person name="Albertini E."/>
            <person name="Donnini D."/>
            <person name="Bonito G."/>
        </authorList>
    </citation>
    <scope>NUCLEOTIDE SEQUENCE [LARGE SCALE GENOMIC DNA]</scope>
    <source>
        <strain evidence="3 4">Sb_GMNB300</strain>
    </source>
</reference>
<protein>
    <recommendedName>
        <fullName evidence="2">AB hydrolase-1 domain-containing protein</fullName>
    </recommendedName>
</protein>